<keyword evidence="11" id="KW-1185">Reference proteome</keyword>
<dbReference type="Proteomes" id="UP000007635">
    <property type="component" value="Chromosome X"/>
</dbReference>
<dbReference type="PANTHER" id="PTHR14402">
    <property type="entry name" value="RECEPTOR TRANSPORTING PROTEIN"/>
    <property type="match status" value="1"/>
</dbReference>
<dbReference type="GO" id="GO:0016020">
    <property type="term" value="C:membrane"/>
    <property type="evidence" value="ECO:0007669"/>
    <property type="project" value="UniProtKB-SubCell"/>
</dbReference>
<reference evidence="10 11" key="1">
    <citation type="journal article" date="2021" name="G3 (Bethesda)">
        <title>Improved contiguity of the threespine stickleback genome using long-read sequencing.</title>
        <authorList>
            <person name="Nath S."/>
            <person name="Shaw D.E."/>
            <person name="White M.A."/>
        </authorList>
    </citation>
    <scope>NUCLEOTIDE SEQUENCE [LARGE SCALE GENOMIC DNA]</scope>
    <source>
        <strain evidence="10 11">Lake Benthic</strain>
    </source>
</reference>
<dbReference type="InterPro" id="IPR026096">
    <property type="entry name" value="R-trans_p"/>
</dbReference>
<feature type="domain" description="3CxxC-type" evidence="9">
    <location>
        <begin position="106"/>
        <end position="216"/>
    </location>
</feature>
<keyword evidence="4" id="KW-0863">Zinc-finger</keyword>
<name>A0AAQ4R629_GASAC</name>
<comment type="subcellular location">
    <subcellularLocation>
        <location evidence="1">Membrane</location>
        <topology evidence="1">Single-pass membrane protein</topology>
    </subcellularLocation>
</comment>
<dbReference type="GO" id="GO:0031849">
    <property type="term" value="F:olfactory receptor binding"/>
    <property type="evidence" value="ECO:0007669"/>
    <property type="project" value="TreeGrafter"/>
</dbReference>
<sequence length="290" mass="33200">MEIETVPVSFVFLISDAAAVDKYGDSLRSDIRKSTIVSSHCKSISSPNRMSRPTDWVPSLWMETFQNLLADELEYEDRWNLNFGYQLTNDLTNNERKKGWKIFIECVHGNFQCSSCRKTWSSARVTLLFRYILRGTRGSVTMRPFGQICRSCQDDQFELPGFSEEHVENALLRLFAKIRKNCYGEDTGEDHVGDSGDSEVKTKPHEKALCQACRGVTVKGWQGLRRWAGVFVFGLNVFWYFKVVQFLCVFFCCCLCCHLCLFWGVFPVPMCFGTEDVVCVQSVKPSEGNL</sequence>
<evidence type="ECO:0000256" key="7">
    <source>
        <dbReference type="ARBA" id="ARBA00023136"/>
    </source>
</evidence>
<dbReference type="GO" id="GO:0051205">
    <property type="term" value="P:protein insertion into membrane"/>
    <property type="evidence" value="ECO:0007669"/>
    <property type="project" value="TreeGrafter"/>
</dbReference>
<keyword evidence="2 8" id="KW-0812">Transmembrane</keyword>
<evidence type="ECO:0000259" key="9">
    <source>
        <dbReference type="SMART" id="SM01328"/>
    </source>
</evidence>
<evidence type="ECO:0000313" key="10">
    <source>
        <dbReference type="Ensembl" id="ENSGACP00000059116.1"/>
    </source>
</evidence>
<feature type="transmembrane region" description="Helical" evidence="8">
    <location>
        <begin position="246"/>
        <end position="266"/>
    </location>
</feature>
<protein>
    <recommendedName>
        <fullName evidence="9">3CxxC-type domain-containing protein</fullName>
    </recommendedName>
</protein>
<dbReference type="PANTHER" id="PTHR14402:SF20">
    <property type="entry name" value="RECEPTOR-TRANSPORTING PROTEIN 2"/>
    <property type="match status" value="1"/>
</dbReference>
<reference evidence="10" key="2">
    <citation type="submission" date="2025-08" db="UniProtKB">
        <authorList>
            <consortium name="Ensembl"/>
        </authorList>
    </citation>
    <scope>IDENTIFICATION</scope>
</reference>
<evidence type="ECO:0000256" key="8">
    <source>
        <dbReference type="SAM" id="Phobius"/>
    </source>
</evidence>
<dbReference type="GeneTree" id="ENSGT00940000164175"/>
<evidence type="ECO:0000313" key="11">
    <source>
        <dbReference type="Proteomes" id="UP000007635"/>
    </source>
</evidence>
<evidence type="ECO:0000256" key="4">
    <source>
        <dbReference type="ARBA" id="ARBA00022771"/>
    </source>
</evidence>
<evidence type="ECO:0000256" key="6">
    <source>
        <dbReference type="ARBA" id="ARBA00022989"/>
    </source>
</evidence>
<evidence type="ECO:0000256" key="2">
    <source>
        <dbReference type="ARBA" id="ARBA00022692"/>
    </source>
</evidence>
<keyword evidence="7 8" id="KW-0472">Membrane</keyword>
<dbReference type="AlphaFoldDB" id="A0AAQ4R629"/>
<accession>A0AAQ4R629</accession>
<dbReference type="Pfam" id="PF13695">
    <property type="entry name" value="Zn_ribbon_3CxxC"/>
    <property type="match status" value="1"/>
</dbReference>
<evidence type="ECO:0000256" key="1">
    <source>
        <dbReference type="ARBA" id="ARBA00004167"/>
    </source>
</evidence>
<keyword evidence="5" id="KW-0862">Zinc</keyword>
<evidence type="ECO:0000256" key="5">
    <source>
        <dbReference type="ARBA" id="ARBA00022833"/>
    </source>
</evidence>
<dbReference type="GO" id="GO:0008270">
    <property type="term" value="F:zinc ion binding"/>
    <property type="evidence" value="ECO:0007669"/>
    <property type="project" value="UniProtKB-KW"/>
</dbReference>
<dbReference type="GO" id="GO:0006612">
    <property type="term" value="P:protein targeting to membrane"/>
    <property type="evidence" value="ECO:0007669"/>
    <property type="project" value="TreeGrafter"/>
</dbReference>
<organism evidence="10 11">
    <name type="scientific">Gasterosteus aculeatus aculeatus</name>
    <name type="common">three-spined stickleback</name>
    <dbReference type="NCBI Taxonomy" id="481459"/>
    <lineage>
        <taxon>Eukaryota</taxon>
        <taxon>Metazoa</taxon>
        <taxon>Chordata</taxon>
        <taxon>Craniata</taxon>
        <taxon>Vertebrata</taxon>
        <taxon>Euteleostomi</taxon>
        <taxon>Actinopterygii</taxon>
        <taxon>Neopterygii</taxon>
        <taxon>Teleostei</taxon>
        <taxon>Neoteleostei</taxon>
        <taxon>Acanthomorphata</taxon>
        <taxon>Eupercaria</taxon>
        <taxon>Perciformes</taxon>
        <taxon>Cottioidei</taxon>
        <taxon>Gasterosteales</taxon>
        <taxon>Gasterosteidae</taxon>
        <taxon>Gasterosteus</taxon>
    </lineage>
</organism>
<proteinExistence type="predicted"/>
<dbReference type="SMART" id="SM01328">
    <property type="entry name" value="zf-3CxxC"/>
    <property type="match status" value="1"/>
</dbReference>
<dbReference type="Ensembl" id="ENSGACT00000074341.1">
    <property type="protein sequence ID" value="ENSGACP00000059116.1"/>
    <property type="gene ID" value="ENSGACG00000030340.1"/>
</dbReference>
<evidence type="ECO:0000256" key="3">
    <source>
        <dbReference type="ARBA" id="ARBA00022723"/>
    </source>
</evidence>
<dbReference type="InterPro" id="IPR027377">
    <property type="entry name" value="ZAR1/RTP1-5-like_Znf-3CxxC"/>
</dbReference>
<keyword evidence="3" id="KW-0479">Metal-binding</keyword>
<reference evidence="10" key="3">
    <citation type="submission" date="2025-09" db="UniProtKB">
        <authorList>
            <consortium name="Ensembl"/>
        </authorList>
    </citation>
    <scope>IDENTIFICATION</scope>
</reference>
<keyword evidence="6 8" id="KW-1133">Transmembrane helix</keyword>